<dbReference type="RefSeq" id="WP_160974756.1">
    <property type="nucleotide sequence ID" value="NZ_WWEN01000008.1"/>
</dbReference>
<proteinExistence type="predicted"/>
<evidence type="ECO:0000313" key="1">
    <source>
        <dbReference type="EMBL" id="MYM56843.1"/>
    </source>
</evidence>
<evidence type="ECO:0000313" key="2">
    <source>
        <dbReference type="Proteomes" id="UP000479043"/>
    </source>
</evidence>
<dbReference type="Pfam" id="PF19135">
    <property type="entry name" value="DUF5818"/>
    <property type="match status" value="1"/>
</dbReference>
<comment type="caution">
    <text evidence="1">The sequence shown here is derived from an EMBL/GenBank/DDBJ whole genome shotgun (WGS) entry which is preliminary data.</text>
</comment>
<sequence length="66" mass="6735">MLTGTLVPGVECPTLRTDDGKTIALSHLPGAAFAIGDRVTVTGSGYGASMSCQQEVLLVTKVEAAK</sequence>
<dbReference type="InterPro" id="IPR043856">
    <property type="entry name" value="DUF5818"/>
</dbReference>
<dbReference type="Proteomes" id="UP000479043">
    <property type="component" value="Unassembled WGS sequence"/>
</dbReference>
<keyword evidence="2" id="KW-1185">Reference proteome</keyword>
<dbReference type="EMBL" id="WWEN01000008">
    <property type="protein sequence ID" value="MYM56843.1"/>
    <property type="molecule type" value="Genomic_DNA"/>
</dbReference>
<accession>A0A6L8LMQ3</accession>
<gene>
    <name evidence="1" type="ORF">GR167_16115</name>
</gene>
<organism evidence="1 2">
    <name type="scientific">Thalassovita mangrovi</name>
    <dbReference type="NCBI Taxonomy" id="2692236"/>
    <lineage>
        <taxon>Bacteria</taxon>
        <taxon>Pseudomonadati</taxon>
        <taxon>Pseudomonadota</taxon>
        <taxon>Alphaproteobacteria</taxon>
        <taxon>Rhodobacterales</taxon>
        <taxon>Roseobacteraceae</taxon>
        <taxon>Thalassovita</taxon>
    </lineage>
</organism>
<reference evidence="1 2" key="1">
    <citation type="submission" date="2020-01" db="EMBL/GenBank/DDBJ databases">
        <authorList>
            <person name="Chen S."/>
        </authorList>
    </citation>
    <scope>NUCLEOTIDE SEQUENCE [LARGE SCALE GENOMIC DNA]</scope>
    <source>
        <strain evidence="1 2">GS-10</strain>
    </source>
</reference>
<dbReference type="AlphaFoldDB" id="A0A6L8LMQ3"/>
<name>A0A6L8LMQ3_9RHOB</name>
<protein>
    <submittedName>
        <fullName evidence="1">Uncharacterized protein</fullName>
    </submittedName>
</protein>